<gene>
    <name evidence="3" type="ORF">BN9_119560</name>
</gene>
<feature type="domain" description="CCHC-type" evidence="2">
    <location>
        <begin position="168"/>
        <end position="185"/>
    </location>
</feature>
<keyword evidence="1" id="KW-0862">Zinc</keyword>
<proteinExistence type="predicted"/>
<dbReference type="GO" id="GO:0008270">
    <property type="term" value="F:zinc ion binding"/>
    <property type="evidence" value="ECO:0007669"/>
    <property type="project" value="UniProtKB-KW"/>
</dbReference>
<dbReference type="Gene3D" id="4.10.60.10">
    <property type="entry name" value="Zinc finger, CCHC-type"/>
    <property type="match status" value="1"/>
</dbReference>
<dbReference type="AlphaFoldDB" id="A0A024GUK5"/>
<dbReference type="Proteomes" id="UP000053237">
    <property type="component" value="Unassembled WGS sequence"/>
</dbReference>
<accession>A0A024GUK5</accession>
<evidence type="ECO:0000259" key="2">
    <source>
        <dbReference type="PROSITE" id="PS50158"/>
    </source>
</evidence>
<dbReference type="PROSITE" id="PS50158">
    <property type="entry name" value="ZF_CCHC"/>
    <property type="match status" value="1"/>
</dbReference>
<dbReference type="GO" id="GO:0003676">
    <property type="term" value="F:nucleic acid binding"/>
    <property type="evidence" value="ECO:0007669"/>
    <property type="project" value="InterPro"/>
</dbReference>
<dbReference type="EMBL" id="CAIX01000446">
    <property type="protein sequence ID" value="CCI50292.1"/>
    <property type="molecule type" value="Genomic_DNA"/>
</dbReference>
<dbReference type="SUPFAM" id="SSF57756">
    <property type="entry name" value="Retrovirus zinc finger-like domains"/>
    <property type="match status" value="1"/>
</dbReference>
<protein>
    <recommendedName>
        <fullName evidence="2">CCHC-type domain-containing protein</fullName>
    </recommendedName>
</protein>
<dbReference type="SMART" id="SM00343">
    <property type="entry name" value="ZnF_C2HC"/>
    <property type="match status" value="1"/>
</dbReference>
<evidence type="ECO:0000256" key="1">
    <source>
        <dbReference type="PROSITE-ProRule" id="PRU00047"/>
    </source>
</evidence>
<dbReference type="InParanoid" id="A0A024GUK5"/>
<dbReference type="InterPro" id="IPR036875">
    <property type="entry name" value="Znf_CCHC_sf"/>
</dbReference>
<evidence type="ECO:0000313" key="4">
    <source>
        <dbReference type="Proteomes" id="UP000053237"/>
    </source>
</evidence>
<organism evidence="3 4">
    <name type="scientific">Albugo candida</name>
    <dbReference type="NCBI Taxonomy" id="65357"/>
    <lineage>
        <taxon>Eukaryota</taxon>
        <taxon>Sar</taxon>
        <taxon>Stramenopiles</taxon>
        <taxon>Oomycota</taxon>
        <taxon>Peronosporomycetes</taxon>
        <taxon>Albuginales</taxon>
        <taxon>Albuginaceae</taxon>
        <taxon>Albugo</taxon>
    </lineage>
</organism>
<dbReference type="InterPro" id="IPR001878">
    <property type="entry name" value="Znf_CCHC"/>
</dbReference>
<reference evidence="3 4" key="1">
    <citation type="submission" date="2012-05" db="EMBL/GenBank/DDBJ databases">
        <title>Recombination and specialization in a pathogen metapopulation.</title>
        <authorList>
            <person name="Gardiner A."/>
            <person name="Kemen E."/>
            <person name="Schultz-Larsen T."/>
            <person name="MacLean D."/>
            <person name="Van Oosterhout C."/>
            <person name="Jones J.D.G."/>
        </authorList>
    </citation>
    <scope>NUCLEOTIDE SEQUENCE [LARGE SCALE GENOMIC DNA]</scope>
    <source>
        <strain evidence="3 4">Ac Nc2</strain>
    </source>
</reference>
<keyword evidence="1" id="KW-0863">Zinc-finger</keyword>
<keyword evidence="4" id="KW-1185">Reference proteome</keyword>
<keyword evidence="1" id="KW-0479">Metal-binding</keyword>
<sequence>MAQYTCGFSWPEDVKVDLFGHHLEGIAERYFNKQIEAWRSQVPTLQHAMEKMLQAFKSTTTPAQEMDLFTHPKDARRSWIDHLMYSNAVSEVSGGGSDYLVLNNIVQYASQEMRIVLMAKVEDRRTDYLKQAEELTHFAQAWESGAVNKRIGREVVSAIQERRFQDTRRCHICGEMGHLKAKCPKAYQREKNEADLTLAIPDVLSCDEQIWILDSGCSRHLPDRKPLQIGKRGYVILAVMALGEQKIVKLTNFYYAKGLTHNLISYEILDEKKYSLTTYSGKRVLTSNDGKNVVLMSI</sequence>
<evidence type="ECO:0000313" key="3">
    <source>
        <dbReference type="EMBL" id="CCI50292.1"/>
    </source>
</evidence>
<dbReference type="OrthoDB" id="123609at2759"/>
<comment type="caution">
    <text evidence="3">The sequence shown here is derived from an EMBL/GenBank/DDBJ whole genome shotgun (WGS) entry which is preliminary data.</text>
</comment>
<name>A0A024GUK5_9STRA</name>